<feature type="compositionally biased region" description="Basic residues" evidence="1">
    <location>
        <begin position="404"/>
        <end position="415"/>
    </location>
</feature>
<feature type="region of interest" description="Disordered" evidence="1">
    <location>
        <begin position="308"/>
        <end position="333"/>
    </location>
</feature>
<accession>A0AAV1EG69</accession>
<feature type="region of interest" description="Disordered" evidence="1">
    <location>
        <begin position="401"/>
        <end position="432"/>
    </location>
</feature>
<sequence length="432" mass="48980">MDEAELNQFLDQYFLEKAVKNNSPLLIDATTPMFSESMRAHGHKKKRCSRIRDDKYLHMRDYYSSVPEHFIHDGFQITELDEPEPSAWHPADIPEDDDDNDDDDANDHNKNDDDHHNNGNPDNGDGYSSGGFHPDDYLSDDYTTPRSYATQNGFRDNSIYAKERFAAPAAMATEDVVESDLPSEGTFHTLNSQFARNGYQGFFQGESSALEMSDSFYLIPDVPPPEDALDNMDYVPSNFIPNVPDYPPYADVNVSPNFVFDIVLSDSVLGRKEVASPVSQSSSSIAIPQSPSSDNHIVDSFQETHEYYSTPRKHPRSAEHESDADSDTTVDSHMMKVRKCTSDTDAGTLHKKNVLLRYTTRKCQRARMRGSRNLKKVANKTNAPNAGPWRMAVEMDYILSSEGHRKRRTGHRRSRTLTQNHRVNSGTRQQKK</sequence>
<keyword evidence="3" id="KW-1185">Reference proteome</keyword>
<gene>
    <name evidence="2" type="ORF">OLC1_LOCUS24526</name>
</gene>
<evidence type="ECO:0000313" key="2">
    <source>
        <dbReference type="EMBL" id="CAI9118725.1"/>
    </source>
</evidence>
<feature type="region of interest" description="Disordered" evidence="1">
    <location>
        <begin position="82"/>
        <end position="151"/>
    </location>
</feature>
<proteinExistence type="predicted"/>
<evidence type="ECO:0000256" key="1">
    <source>
        <dbReference type="SAM" id="MobiDB-lite"/>
    </source>
</evidence>
<feature type="compositionally biased region" description="Acidic residues" evidence="1">
    <location>
        <begin position="93"/>
        <end position="105"/>
    </location>
</feature>
<feature type="compositionally biased region" description="Basic and acidic residues" evidence="1">
    <location>
        <begin position="106"/>
        <end position="117"/>
    </location>
</feature>
<protein>
    <submittedName>
        <fullName evidence="2">OLC1v1020329C1</fullName>
    </submittedName>
</protein>
<feature type="compositionally biased region" description="Polar residues" evidence="1">
    <location>
        <begin position="417"/>
        <end position="432"/>
    </location>
</feature>
<evidence type="ECO:0000313" key="3">
    <source>
        <dbReference type="Proteomes" id="UP001161247"/>
    </source>
</evidence>
<organism evidence="2 3">
    <name type="scientific">Oldenlandia corymbosa var. corymbosa</name>
    <dbReference type="NCBI Taxonomy" id="529605"/>
    <lineage>
        <taxon>Eukaryota</taxon>
        <taxon>Viridiplantae</taxon>
        <taxon>Streptophyta</taxon>
        <taxon>Embryophyta</taxon>
        <taxon>Tracheophyta</taxon>
        <taxon>Spermatophyta</taxon>
        <taxon>Magnoliopsida</taxon>
        <taxon>eudicotyledons</taxon>
        <taxon>Gunneridae</taxon>
        <taxon>Pentapetalae</taxon>
        <taxon>asterids</taxon>
        <taxon>lamiids</taxon>
        <taxon>Gentianales</taxon>
        <taxon>Rubiaceae</taxon>
        <taxon>Rubioideae</taxon>
        <taxon>Spermacoceae</taxon>
        <taxon>Hedyotis-Oldenlandia complex</taxon>
        <taxon>Oldenlandia</taxon>
    </lineage>
</organism>
<feature type="compositionally biased region" description="Polar residues" evidence="1">
    <location>
        <begin position="141"/>
        <end position="151"/>
    </location>
</feature>
<reference evidence="2" key="1">
    <citation type="submission" date="2023-03" db="EMBL/GenBank/DDBJ databases">
        <authorList>
            <person name="Julca I."/>
        </authorList>
    </citation>
    <scope>NUCLEOTIDE SEQUENCE</scope>
</reference>
<dbReference type="AlphaFoldDB" id="A0AAV1EG69"/>
<feature type="region of interest" description="Disordered" evidence="1">
    <location>
        <begin position="278"/>
        <end position="297"/>
    </location>
</feature>
<dbReference type="EMBL" id="OX459126">
    <property type="protein sequence ID" value="CAI9118725.1"/>
    <property type="molecule type" value="Genomic_DNA"/>
</dbReference>
<dbReference type="Proteomes" id="UP001161247">
    <property type="component" value="Chromosome 9"/>
</dbReference>
<name>A0AAV1EG69_OLDCO</name>
<feature type="compositionally biased region" description="Low complexity" evidence="1">
    <location>
        <begin position="278"/>
        <end position="293"/>
    </location>
</feature>